<proteinExistence type="predicted"/>
<protein>
    <submittedName>
        <fullName evidence="1">Uncharacterized protein</fullName>
    </submittedName>
</protein>
<evidence type="ECO:0000313" key="1">
    <source>
        <dbReference type="EMBL" id="GLR86352.1"/>
    </source>
</evidence>
<gene>
    <name evidence="1" type="ORF">GCM10007857_30630</name>
</gene>
<accession>A0ABQ6AVW5</accession>
<comment type="caution">
    <text evidence="1">The sequence shown here is derived from an EMBL/GenBank/DDBJ whole genome shotgun (WGS) entry which is preliminary data.</text>
</comment>
<reference evidence="2" key="1">
    <citation type="journal article" date="2019" name="Int. J. Syst. Evol. Microbiol.">
        <title>The Global Catalogue of Microorganisms (GCM) 10K type strain sequencing project: providing services to taxonomists for standard genome sequencing and annotation.</title>
        <authorList>
            <consortium name="The Broad Institute Genomics Platform"/>
            <consortium name="The Broad Institute Genome Sequencing Center for Infectious Disease"/>
            <person name="Wu L."/>
            <person name="Ma J."/>
        </authorList>
    </citation>
    <scope>NUCLEOTIDE SEQUENCE [LARGE SCALE GENOMIC DNA]</scope>
    <source>
        <strain evidence="2">NBRC 102520</strain>
    </source>
</reference>
<dbReference type="EMBL" id="BSOW01000009">
    <property type="protein sequence ID" value="GLR86352.1"/>
    <property type="molecule type" value="Genomic_DNA"/>
</dbReference>
<keyword evidence="2" id="KW-1185">Reference proteome</keyword>
<evidence type="ECO:0000313" key="2">
    <source>
        <dbReference type="Proteomes" id="UP001156905"/>
    </source>
</evidence>
<sequence>MLDPLHERVKASQMLLSRGRAARRRRVREIPRQLAADEIETAGARGWEERGLDPAISVHV</sequence>
<organism evidence="1 2">
    <name type="scientific">Bradyrhizobium iriomotense</name>
    <dbReference type="NCBI Taxonomy" id="441950"/>
    <lineage>
        <taxon>Bacteria</taxon>
        <taxon>Pseudomonadati</taxon>
        <taxon>Pseudomonadota</taxon>
        <taxon>Alphaproteobacteria</taxon>
        <taxon>Hyphomicrobiales</taxon>
        <taxon>Nitrobacteraceae</taxon>
        <taxon>Bradyrhizobium</taxon>
    </lineage>
</organism>
<dbReference type="Proteomes" id="UP001156905">
    <property type="component" value="Unassembled WGS sequence"/>
</dbReference>
<name>A0ABQ6AVW5_9BRAD</name>